<comment type="caution">
    <text evidence="2">The sequence shown here is derived from an EMBL/GenBank/DDBJ whole genome shotgun (WGS) entry which is preliminary data.</text>
</comment>
<feature type="region of interest" description="Disordered" evidence="1">
    <location>
        <begin position="18"/>
        <end position="41"/>
    </location>
</feature>
<accession>A0A9X1I9A2</accession>
<evidence type="ECO:0000313" key="3">
    <source>
        <dbReference type="Proteomes" id="UP001139311"/>
    </source>
</evidence>
<organism evidence="2 3">
    <name type="scientific">Roseicella aerolata</name>
    <dbReference type="NCBI Taxonomy" id="2883479"/>
    <lineage>
        <taxon>Bacteria</taxon>
        <taxon>Pseudomonadati</taxon>
        <taxon>Pseudomonadota</taxon>
        <taxon>Alphaproteobacteria</taxon>
        <taxon>Acetobacterales</taxon>
        <taxon>Roseomonadaceae</taxon>
        <taxon>Roseicella</taxon>
    </lineage>
</organism>
<evidence type="ECO:0000313" key="2">
    <source>
        <dbReference type="EMBL" id="MCB4820635.1"/>
    </source>
</evidence>
<dbReference type="Proteomes" id="UP001139311">
    <property type="component" value="Unassembled WGS sequence"/>
</dbReference>
<dbReference type="EMBL" id="JAJAQI010000003">
    <property type="protein sequence ID" value="MCB4820635.1"/>
    <property type="molecule type" value="Genomic_DNA"/>
</dbReference>
<gene>
    <name evidence="2" type="ORF">LHA35_02675</name>
</gene>
<reference evidence="2" key="1">
    <citation type="submission" date="2021-10" db="EMBL/GenBank/DDBJ databases">
        <title>Roseicella aerolatum sp. nov., isolated from aerosols of e-waste dismantling site.</title>
        <authorList>
            <person name="Qin T."/>
        </authorList>
    </citation>
    <scope>NUCLEOTIDE SEQUENCE</scope>
    <source>
        <strain evidence="2">GB24</strain>
    </source>
</reference>
<proteinExistence type="predicted"/>
<dbReference type="AlphaFoldDB" id="A0A9X1I9A2"/>
<name>A0A9X1I9A2_9PROT</name>
<protein>
    <recommendedName>
        <fullName evidence="4">HrgA protein</fullName>
    </recommendedName>
</protein>
<sequence length="234" mass="26428">MRPKLYYWQPVSAEASDIGASPVKAQPNPTQPAEEIKASDSGEKSLYEPFRQYLFAQKNILALRIDERKSKNNRGSGANRWLHPDIAGMLPKGASWNSEILQCARGFGSEVVELWSFEIKEEISTSNLRESFFQAVSNSSWATYGYLVATGVSGGQETLGELEMLCAAHGIGYMHFNRIIPDESRIVIPARKREMIDWDTMNRISSQNADFRDYTRRVSAYLSSTFLDPKSWSL</sequence>
<dbReference type="RefSeq" id="WP_226604150.1">
    <property type="nucleotide sequence ID" value="NZ_JAJAQI010000003.1"/>
</dbReference>
<keyword evidence="3" id="KW-1185">Reference proteome</keyword>
<evidence type="ECO:0008006" key="4">
    <source>
        <dbReference type="Google" id="ProtNLM"/>
    </source>
</evidence>
<evidence type="ECO:0000256" key="1">
    <source>
        <dbReference type="SAM" id="MobiDB-lite"/>
    </source>
</evidence>